<feature type="signal peptide" evidence="1">
    <location>
        <begin position="1"/>
        <end position="21"/>
    </location>
</feature>
<feature type="chain" id="PRO_5043022576" evidence="1">
    <location>
        <begin position="22"/>
        <end position="202"/>
    </location>
</feature>
<dbReference type="EMBL" id="JAZGQO010000011">
    <property type="protein sequence ID" value="KAK6172213.1"/>
    <property type="molecule type" value="Genomic_DNA"/>
</dbReference>
<sequence length="202" mass="22808">MMSCKKLMLLYFLWTWHHAKAGKAMTITSNVSEVSIGDSYSVTCTSIYPRVDFYRNNTNIARPRLEYFGAPCMVNNTVSFNCTITYHKNIFEHQLIIFSAKQTGTTQWQCNPATFNRVFSNIIFITITDKGNGYKPLETTLPTTTDNDVSDTITDSATSLPGPQVTSPTNIKIIALLGLKYTKNNQRPVKIDKFQVKVIVMI</sequence>
<dbReference type="Proteomes" id="UP001347796">
    <property type="component" value="Unassembled WGS sequence"/>
</dbReference>
<evidence type="ECO:0000313" key="2">
    <source>
        <dbReference type="EMBL" id="KAK6172213.1"/>
    </source>
</evidence>
<evidence type="ECO:0000256" key="1">
    <source>
        <dbReference type="SAM" id="SignalP"/>
    </source>
</evidence>
<dbReference type="AlphaFoldDB" id="A0AAN8PC80"/>
<accession>A0AAN8PC80</accession>
<organism evidence="2 3">
    <name type="scientific">Patella caerulea</name>
    <name type="common">Rayed Mediterranean limpet</name>
    <dbReference type="NCBI Taxonomy" id="87958"/>
    <lineage>
        <taxon>Eukaryota</taxon>
        <taxon>Metazoa</taxon>
        <taxon>Spiralia</taxon>
        <taxon>Lophotrochozoa</taxon>
        <taxon>Mollusca</taxon>
        <taxon>Gastropoda</taxon>
        <taxon>Patellogastropoda</taxon>
        <taxon>Patelloidea</taxon>
        <taxon>Patellidae</taxon>
        <taxon>Patella</taxon>
    </lineage>
</organism>
<proteinExistence type="predicted"/>
<reference evidence="2 3" key="1">
    <citation type="submission" date="2024-01" db="EMBL/GenBank/DDBJ databases">
        <title>The genome of the rayed Mediterranean limpet Patella caerulea (Linnaeus, 1758).</title>
        <authorList>
            <person name="Anh-Thu Weber A."/>
            <person name="Halstead-Nussloch G."/>
        </authorList>
    </citation>
    <scope>NUCLEOTIDE SEQUENCE [LARGE SCALE GENOMIC DNA]</scope>
    <source>
        <strain evidence="2">AATW-2023a</strain>
        <tissue evidence="2">Whole specimen</tissue>
    </source>
</reference>
<keyword evidence="3" id="KW-1185">Reference proteome</keyword>
<keyword evidence="1" id="KW-0732">Signal</keyword>
<evidence type="ECO:0000313" key="3">
    <source>
        <dbReference type="Proteomes" id="UP001347796"/>
    </source>
</evidence>
<protein>
    <submittedName>
        <fullName evidence="2">Uncharacterized protein</fullName>
    </submittedName>
</protein>
<gene>
    <name evidence="2" type="ORF">SNE40_015926</name>
</gene>
<name>A0AAN8PC80_PATCE</name>
<comment type="caution">
    <text evidence="2">The sequence shown here is derived from an EMBL/GenBank/DDBJ whole genome shotgun (WGS) entry which is preliminary data.</text>
</comment>